<gene>
    <name evidence="4" type="ORF">DI598_02045</name>
</gene>
<dbReference type="EMBL" id="QFOI01000018">
    <property type="protein sequence ID" value="PZP51892.1"/>
    <property type="molecule type" value="Genomic_DNA"/>
</dbReference>
<feature type="chain" id="PRO_5016142619" evidence="2">
    <location>
        <begin position="21"/>
        <end position="300"/>
    </location>
</feature>
<evidence type="ECO:0000313" key="4">
    <source>
        <dbReference type="EMBL" id="PZP51892.1"/>
    </source>
</evidence>
<evidence type="ECO:0000313" key="5">
    <source>
        <dbReference type="Proteomes" id="UP000249645"/>
    </source>
</evidence>
<evidence type="ECO:0000256" key="1">
    <source>
        <dbReference type="ARBA" id="ARBA00022801"/>
    </source>
</evidence>
<dbReference type="AlphaFoldDB" id="A0A2W5H910"/>
<dbReference type="Proteomes" id="UP000249645">
    <property type="component" value="Unassembled WGS sequence"/>
</dbReference>
<feature type="domain" description="BD-FAE-like" evidence="3">
    <location>
        <begin position="61"/>
        <end position="254"/>
    </location>
</feature>
<dbReference type="InterPro" id="IPR050300">
    <property type="entry name" value="GDXG_lipolytic_enzyme"/>
</dbReference>
<keyword evidence="2" id="KW-0732">Signal</keyword>
<comment type="caution">
    <text evidence="4">The sequence shown here is derived from an EMBL/GenBank/DDBJ whole genome shotgun (WGS) entry which is preliminary data.</text>
</comment>
<reference evidence="4 5" key="1">
    <citation type="submission" date="2017-11" db="EMBL/GenBank/DDBJ databases">
        <title>Infants hospitalized years apart are colonized by the same room-sourced microbial strains.</title>
        <authorList>
            <person name="Brooks B."/>
            <person name="Olm M.R."/>
            <person name="Firek B.A."/>
            <person name="Baker R."/>
            <person name="Thomas B.C."/>
            <person name="Morowitz M.J."/>
            <person name="Banfield J.F."/>
        </authorList>
    </citation>
    <scope>NUCLEOTIDE SEQUENCE [LARGE SCALE GENOMIC DNA]</scope>
    <source>
        <strain evidence="4">S2_009_000_R2_76</strain>
    </source>
</reference>
<sequence>MNKKICLFIIISIFSFQVMAQKTVPLYPTVPNLKSTCDKKERIPVTGEVADVIEPTLTEFIPDKLNETKAAVLILPGGGYTHLAMEKEGFAVARKFNELGIAAFVLKYRMPLSSCFENSSFAPLQDAQQALLMIRQQAVHFGIDPNNVGVTGFSAGGHLASTLLTHADTSLVDNKGISLLPSWGVLGYPVIDMSITYSHRGSRDNLLGKNPSQETIDYFSSQKRVTKTTPPCFIFLAQDDKVVKPINSIEFYEAMIQNDVKGELHITEKGGHGFGLNNKTTKEDWFATLTDWLQQNNWLK</sequence>
<evidence type="ECO:0000256" key="2">
    <source>
        <dbReference type="SAM" id="SignalP"/>
    </source>
</evidence>
<name>A0A2W5H910_9SPHI</name>
<feature type="signal peptide" evidence="2">
    <location>
        <begin position="1"/>
        <end position="20"/>
    </location>
</feature>
<evidence type="ECO:0000259" key="3">
    <source>
        <dbReference type="Pfam" id="PF20434"/>
    </source>
</evidence>
<organism evidence="4 5">
    <name type="scientific">Pseudopedobacter saltans</name>
    <dbReference type="NCBI Taxonomy" id="151895"/>
    <lineage>
        <taxon>Bacteria</taxon>
        <taxon>Pseudomonadati</taxon>
        <taxon>Bacteroidota</taxon>
        <taxon>Sphingobacteriia</taxon>
        <taxon>Sphingobacteriales</taxon>
        <taxon>Sphingobacteriaceae</taxon>
        <taxon>Pseudopedobacter</taxon>
    </lineage>
</organism>
<dbReference type="Pfam" id="PF20434">
    <property type="entry name" value="BD-FAE"/>
    <property type="match status" value="1"/>
</dbReference>
<dbReference type="SUPFAM" id="SSF53474">
    <property type="entry name" value="alpha/beta-Hydrolases"/>
    <property type="match status" value="1"/>
</dbReference>
<dbReference type="InterPro" id="IPR049492">
    <property type="entry name" value="BD-FAE-like_dom"/>
</dbReference>
<dbReference type="InterPro" id="IPR029058">
    <property type="entry name" value="AB_hydrolase_fold"/>
</dbReference>
<dbReference type="PANTHER" id="PTHR48081">
    <property type="entry name" value="AB HYDROLASE SUPERFAMILY PROTEIN C4A8.06C"/>
    <property type="match status" value="1"/>
</dbReference>
<accession>A0A2W5H910</accession>
<dbReference type="PANTHER" id="PTHR48081:SF6">
    <property type="entry name" value="PEPTIDASE S9 PROLYL OLIGOPEPTIDASE CATALYTIC DOMAIN-CONTAINING PROTEIN"/>
    <property type="match status" value="1"/>
</dbReference>
<keyword evidence="1 4" id="KW-0378">Hydrolase</keyword>
<protein>
    <submittedName>
        <fullName evidence="4">Alpha/beta hydrolase</fullName>
    </submittedName>
</protein>
<proteinExistence type="predicted"/>
<dbReference type="GO" id="GO:0016787">
    <property type="term" value="F:hydrolase activity"/>
    <property type="evidence" value="ECO:0007669"/>
    <property type="project" value="UniProtKB-KW"/>
</dbReference>
<dbReference type="Gene3D" id="3.40.50.1820">
    <property type="entry name" value="alpha/beta hydrolase"/>
    <property type="match status" value="1"/>
</dbReference>